<name>A0ACB9PX10_BAUVA</name>
<protein>
    <submittedName>
        <fullName evidence="1">Uncharacterized protein</fullName>
    </submittedName>
</protein>
<sequence length="170" mass="19425">MAEQIKKVTLRARDGEVFTIEQDIAKEFGILERIMEEDGFSEFFPVPNVRSAALEKVIQYCRKHLEFRTRAAQHGGGQTDIHNSGDAKAFDDGFVSDLSNNELRELIFAANYLEVKELLDLLSQTIADRIKNKSVEYAREFLGIENDYTTEELNALREKNAWAFEGVDDD</sequence>
<accession>A0ACB9PX10</accession>
<evidence type="ECO:0000313" key="2">
    <source>
        <dbReference type="Proteomes" id="UP000828941"/>
    </source>
</evidence>
<evidence type="ECO:0000313" key="1">
    <source>
        <dbReference type="EMBL" id="KAI4353137.1"/>
    </source>
</evidence>
<keyword evidence="2" id="KW-1185">Reference proteome</keyword>
<dbReference type="Proteomes" id="UP000828941">
    <property type="component" value="Chromosome 2"/>
</dbReference>
<dbReference type="EMBL" id="CM039427">
    <property type="protein sequence ID" value="KAI4353137.1"/>
    <property type="molecule type" value="Genomic_DNA"/>
</dbReference>
<gene>
    <name evidence="1" type="ORF">L6164_002108</name>
</gene>
<reference evidence="1 2" key="1">
    <citation type="journal article" date="2022" name="DNA Res.">
        <title>Chromosomal-level genome assembly of the orchid tree Bauhinia variegata (Leguminosae; Cercidoideae) supports the allotetraploid origin hypothesis of Bauhinia.</title>
        <authorList>
            <person name="Zhong Y."/>
            <person name="Chen Y."/>
            <person name="Zheng D."/>
            <person name="Pang J."/>
            <person name="Liu Y."/>
            <person name="Luo S."/>
            <person name="Meng S."/>
            <person name="Qian L."/>
            <person name="Wei D."/>
            <person name="Dai S."/>
            <person name="Zhou R."/>
        </authorList>
    </citation>
    <scope>NUCLEOTIDE SEQUENCE [LARGE SCALE GENOMIC DNA]</scope>
    <source>
        <strain evidence="1">BV-YZ2020</strain>
    </source>
</reference>
<organism evidence="1 2">
    <name type="scientific">Bauhinia variegata</name>
    <name type="common">Purple orchid tree</name>
    <name type="synonym">Phanera variegata</name>
    <dbReference type="NCBI Taxonomy" id="167791"/>
    <lineage>
        <taxon>Eukaryota</taxon>
        <taxon>Viridiplantae</taxon>
        <taxon>Streptophyta</taxon>
        <taxon>Embryophyta</taxon>
        <taxon>Tracheophyta</taxon>
        <taxon>Spermatophyta</taxon>
        <taxon>Magnoliopsida</taxon>
        <taxon>eudicotyledons</taxon>
        <taxon>Gunneridae</taxon>
        <taxon>Pentapetalae</taxon>
        <taxon>rosids</taxon>
        <taxon>fabids</taxon>
        <taxon>Fabales</taxon>
        <taxon>Fabaceae</taxon>
        <taxon>Cercidoideae</taxon>
        <taxon>Cercideae</taxon>
        <taxon>Bauhiniinae</taxon>
        <taxon>Bauhinia</taxon>
    </lineage>
</organism>
<comment type="caution">
    <text evidence="1">The sequence shown here is derived from an EMBL/GenBank/DDBJ whole genome shotgun (WGS) entry which is preliminary data.</text>
</comment>
<proteinExistence type="predicted"/>